<reference evidence="7" key="1">
    <citation type="submission" date="2023-04" db="EMBL/GenBank/DDBJ databases">
        <title>Phytophthora fragariaefolia NBRC 109709.</title>
        <authorList>
            <person name="Ichikawa N."/>
            <person name="Sato H."/>
            <person name="Tonouchi N."/>
        </authorList>
    </citation>
    <scope>NUCLEOTIDE SEQUENCE</scope>
    <source>
        <strain evidence="7">NBRC 109709</strain>
    </source>
</reference>
<dbReference type="InterPro" id="IPR057246">
    <property type="entry name" value="CARBOXYPEPT_ZN_1"/>
</dbReference>
<dbReference type="GO" id="GO:0004181">
    <property type="term" value="F:metallocarboxypeptidase activity"/>
    <property type="evidence" value="ECO:0007669"/>
    <property type="project" value="InterPro"/>
</dbReference>
<name>A0A9W6Y823_9STRA</name>
<dbReference type="PROSITE" id="PS52035">
    <property type="entry name" value="PEPTIDASE_M14"/>
    <property type="match status" value="1"/>
</dbReference>
<dbReference type="SUPFAM" id="SSF53187">
    <property type="entry name" value="Zn-dependent exopeptidases"/>
    <property type="match status" value="1"/>
</dbReference>
<dbReference type="SMART" id="SM00631">
    <property type="entry name" value="Zn_pept"/>
    <property type="match status" value="1"/>
</dbReference>
<evidence type="ECO:0000256" key="5">
    <source>
        <dbReference type="PROSITE-ProRule" id="PRU01379"/>
    </source>
</evidence>
<evidence type="ECO:0000256" key="1">
    <source>
        <dbReference type="ARBA" id="ARBA00001947"/>
    </source>
</evidence>
<comment type="similarity">
    <text evidence="2 5">Belongs to the peptidase M14 family.</text>
</comment>
<dbReference type="EMBL" id="BSXT01003637">
    <property type="protein sequence ID" value="GMF54949.1"/>
    <property type="molecule type" value="Genomic_DNA"/>
</dbReference>
<dbReference type="GO" id="GO:0005615">
    <property type="term" value="C:extracellular space"/>
    <property type="evidence" value="ECO:0007669"/>
    <property type="project" value="TreeGrafter"/>
</dbReference>
<dbReference type="PANTHER" id="PTHR11705:SF138">
    <property type="entry name" value="PEPTIDASE M14 CARBOXYPEPTIDASE A DOMAIN-CONTAINING PROTEIN"/>
    <property type="match status" value="1"/>
</dbReference>
<keyword evidence="4" id="KW-0862">Zinc</keyword>
<dbReference type="Gene3D" id="3.40.630.10">
    <property type="entry name" value="Zn peptidases"/>
    <property type="match status" value="1"/>
</dbReference>
<evidence type="ECO:0000313" key="7">
    <source>
        <dbReference type="EMBL" id="GMF54949.1"/>
    </source>
</evidence>
<evidence type="ECO:0000313" key="8">
    <source>
        <dbReference type="Proteomes" id="UP001165121"/>
    </source>
</evidence>
<dbReference type="InterPro" id="IPR000834">
    <property type="entry name" value="Peptidase_M14"/>
</dbReference>
<dbReference type="CDD" id="cd00596">
    <property type="entry name" value="Peptidase_M14_like"/>
    <property type="match status" value="1"/>
</dbReference>
<evidence type="ECO:0000256" key="2">
    <source>
        <dbReference type="ARBA" id="ARBA00005988"/>
    </source>
</evidence>
<comment type="caution">
    <text evidence="5">Lacks conserved residue(s) required for the propagation of feature annotation.</text>
</comment>
<evidence type="ECO:0000256" key="3">
    <source>
        <dbReference type="ARBA" id="ARBA00022723"/>
    </source>
</evidence>
<proteinExistence type="inferred from homology"/>
<evidence type="ECO:0000259" key="6">
    <source>
        <dbReference type="PROSITE" id="PS52035"/>
    </source>
</evidence>
<dbReference type="GO" id="GO:0008270">
    <property type="term" value="F:zinc ion binding"/>
    <property type="evidence" value="ECO:0007669"/>
    <property type="project" value="InterPro"/>
</dbReference>
<dbReference type="GO" id="GO:0006508">
    <property type="term" value="P:proteolysis"/>
    <property type="evidence" value="ECO:0007669"/>
    <property type="project" value="InterPro"/>
</dbReference>
<gene>
    <name evidence="7" type="ORF">Pfra01_002301000</name>
</gene>
<comment type="caution">
    <text evidence="7">The sequence shown here is derived from an EMBL/GenBank/DDBJ whole genome shotgun (WGS) entry which is preliminary data.</text>
</comment>
<keyword evidence="8" id="KW-1185">Reference proteome</keyword>
<dbReference type="PROSITE" id="PS00132">
    <property type="entry name" value="CARBOXYPEPT_ZN_1"/>
    <property type="match status" value="1"/>
</dbReference>
<dbReference type="FunFam" id="3.40.630.10:FF:000258">
    <property type="entry name" value="Uncharacterized protein"/>
    <property type="match status" value="1"/>
</dbReference>
<evidence type="ECO:0000256" key="4">
    <source>
        <dbReference type="ARBA" id="ARBA00022833"/>
    </source>
</evidence>
<organism evidence="7 8">
    <name type="scientific">Phytophthora fragariaefolia</name>
    <dbReference type="NCBI Taxonomy" id="1490495"/>
    <lineage>
        <taxon>Eukaryota</taxon>
        <taxon>Sar</taxon>
        <taxon>Stramenopiles</taxon>
        <taxon>Oomycota</taxon>
        <taxon>Peronosporomycetes</taxon>
        <taxon>Peronosporales</taxon>
        <taxon>Peronosporaceae</taxon>
        <taxon>Phytophthora</taxon>
    </lineage>
</organism>
<dbReference type="AlphaFoldDB" id="A0A9W6Y823"/>
<comment type="cofactor">
    <cofactor evidence="1">
        <name>Zn(2+)</name>
        <dbReference type="ChEBI" id="CHEBI:29105"/>
    </cofactor>
</comment>
<dbReference type="Proteomes" id="UP001165121">
    <property type="component" value="Unassembled WGS sequence"/>
</dbReference>
<dbReference type="PANTHER" id="PTHR11705">
    <property type="entry name" value="PROTEASE FAMILY M14 CARBOXYPEPTIDASE A,B"/>
    <property type="match status" value="1"/>
</dbReference>
<dbReference type="Pfam" id="PF00246">
    <property type="entry name" value="Peptidase_M14"/>
    <property type="match status" value="1"/>
</dbReference>
<accession>A0A9W6Y823</accession>
<feature type="domain" description="Peptidase M14" evidence="6">
    <location>
        <begin position="53"/>
        <end position="352"/>
    </location>
</feature>
<dbReference type="OrthoDB" id="10249045at2759"/>
<sequence length="554" mass="61491">MTTDALAAIVFSSPLWNLHLLHQMKVSVLLLSLGVALTCIATPPASAAVTAYRERSYGEIVNYLLELETKYPDYAEVFSVQDKYKLPKRKELDCTRGNKTAPCEQYVIKITDEATLPEPERPELIFSGAVHGNERVGPQAVVALAELLLSHATRTDGNPWLKHLVKTRTIVIVPTANAYGYNHNVRKELDVDPNRDFPYNLGDEGECMVTMAARALNELWRDHLFQLGITFHAGTHCITYEWGGKNHVMDSGKSQKSPDDRSQQQIARIMSRFGGKFEENDEYYPDGTMNDVVYAVNGGMEDWGYAASWENEFTTPKPIQACNPSSFGGYPSAKTKYNNATHRAFNVLIETSDSKQPNATSLGDSSSLSDEALSDYLPAAKMVGHVPRNVRLSLLYIDIVQPYVLWKNHPHNATAKKAASFKWEVAGGITVDSTQLKVWSEDDPSDASLTRAQSGVTRWYHEDLGLKTKANNKGLFSANVEFAAPGTYYVQAVAIVDQDWATQGTGDDIPVPKVKPQTHIVNARTNEDWQYSNNGRVVRGQKVWTSQAAKITVA</sequence>
<protein>
    <submittedName>
        <fullName evidence="7">Unnamed protein product</fullName>
    </submittedName>
</protein>
<keyword evidence="3" id="KW-0479">Metal-binding</keyword>